<gene>
    <name evidence="6" type="ORF">AM231_13705</name>
</gene>
<feature type="signal peptide" evidence="5">
    <location>
        <begin position="1"/>
        <end position="21"/>
    </location>
</feature>
<evidence type="ECO:0000256" key="3">
    <source>
        <dbReference type="ARBA" id="ARBA00022448"/>
    </source>
</evidence>
<sequence>MKRRMSVLISVLFMFSLLLTACGGGDASGGNQGKKVINVALWDENVRDTLDKSIKIFNEKHPDVQVKVTYTPWADYWTKLKTSLAGNSGPDVYWMNGPNFHSYASSGLIKDLSPLIEQSGLDTSVYNEALVDMYTYQGKLHGLPYFQDSIALFYNKELFDKAGVSYPDNTWTWETVEENAAKLTDKSSGIYGFIAPIDSQIGYYNFIAQAGGYVISDDKKSSGFDSPETLSAFKWEQGLMEKGYSPSAQQQLETKPRQLFGSGKAAMLPGISVNSPELFELLGDKLAVAELPAGKKKASIVHGLSWAINGKTKVEQESWDLIQILSGKEGQELLAESGFSMPAYKGTESGWLDSIPSLDLQVFVDSLEFAVPYPVSQKTAEWQDAEVKEIQAAFLGKKTFEEALKNAGEQMNAILATETK</sequence>
<dbReference type="Proteomes" id="UP000036932">
    <property type="component" value="Unassembled WGS sequence"/>
</dbReference>
<organism evidence="6 7">
    <name type="scientific">Paenibacillus solani</name>
    <dbReference type="NCBI Taxonomy" id="1705565"/>
    <lineage>
        <taxon>Bacteria</taxon>
        <taxon>Bacillati</taxon>
        <taxon>Bacillota</taxon>
        <taxon>Bacilli</taxon>
        <taxon>Bacillales</taxon>
        <taxon>Paenibacillaceae</taxon>
        <taxon>Paenibacillus</taxon>
    </lineage>
</organism>
<evidence type="ECO:0000256" key="4">
    <source>
        <dbReference type="ARBA" id="ARBA00022729"/>
    </source>
</evidence>
<dbReference type="Pfam" id="PF13416">
    <property type="entry name" value="SBP_bac_8"/>
    <property type="match status" value="1"/>
</dbReference>
<evidence type="ECO:0000313" key="6">
    <source>
        <dbReference type="EMBL" id="KOR90086.1"/>
    </source>
</evidence>
<comment type="caution">
    <text evidence="6">The sequence shown here is derived from an EMBL/GenBank/DDBJ whole genome shotgun (WGS) entry which is preliminary data.</text>
</comment>
<dbReference type="CDD" id="cd13585">
    <property type="entry name" value="PBP2_TMBP_like"/>
    <property type="match status" value="1"/>
</dbReference>
<dbReference type="AlphaFoldDB" id="A0A0M1P6G9"/>
<dbReference type="RefSeq" id="WP_054403017.1">
    <property type="nucleotide sequence ID" value="NZ_LIUT01000001.1"/>
</dbReference>
<dbReference type="Gene3D" id="3.40.190.10">
    <property type="entry name" value="Periplasmic binding protein-like II"/>
    <property type="match status" value="1"/>
</dbReference>
<dbReference type="PROSITE" id="PS51257">
    <property type="entry name" value="PROKAR_LIPOPROTEIN"/>
    <property type="match status" value="1"/>
</dbReference>
<evidence type="ECO:0000256" key="2">
    <source>
        <dbReference type="ARBA" id="ARBA00008520"/>
    </source>
</evidence>
<dbReference type="PANTHER" id="PTHR43649">
    <property type="entry name" value="ARABINOSE-BINDING PROTEIN-RELATED"/>
    <property type="match status" value="1"/>
</dbReference>
<dbReference type="InterPro" id="IPR050490">
    <property type="entry name" value="Bact_solute-bd_prot1"/>
</dbReference>
<comment type="similarity">
    <text evidence="2">Belongs to the bacterial solute-binding protein 1 family.</text>
</comment>
<dbReference type="EMBL" id="LIUT01000001">
    <property type="protein sequence ID" value="KOR90086.1"/>
    <property type="molecule type" value="Genomic_DNA"/>
</dbReference>
<name>A0A0M1P6G9_9BACL</name>
<evidence type="ECO:0000256" key="1">
    <source>
        <dbReference type="ARBA" id="ARBA00004196"/>
    </source>
</evidence>
<dbReference type="PANTHER" id="PTHR43649:SF31">
    <property type="entry name" value="SN-GLYCEROL-3-PHOSPHATE-BINDING PERIPLASMIC PROTEIN UGPB"/>
    <property type="match status" value="1"/>
</dbReference>
<evidence type="ECO:0000256" key="5">
    <source>
        <dbReference type="SAM" id="SignalP"/>
    </source>
</evidence>
<dbReference type="InterPro" id="IPR006059">
    <property type="entry name" value="SBP"/>
</dbReference>
<feature type="chain" id="PRO_5038894446" evidence="5">
    <location>
        <begin position="22"/>
        <end position="420"/>
    </location>
</feature>
<keyword evidence="4 5" id="KW-0732">Signal</keyword>
<comment type="subcellular location">
    <subcellularLocation>
        <location evidence="1">Cell envelope</location>
    </subcellularLocation>
</comment>
<keyword evidence="3" id="KW-0813">Transport</keyword>
<dbReference type="GO" id="GO:0030313">
    <property type="term" value="C:cell envelope"/>
    <property type="evidence" value="ECO:0007669"/>
    <property type="project" value="UniProtKB-SubCell"/>
</dbReference>
<keyword evidence="7" id="KW-1185">Reference proteome</keyword>
<accession>A0A0M1P6G9</accession>
<dbReference type="OrthoDB" id="9782846at2"/>
<proteinExistence type="inferred from homology"/>
<dbReference type="SUPFAM" id="SSF53850">
    <property type="entry name" value="Periplasmic binding protein-like II"/>
    <property type="match status" value="1"/>
</dbReference>
<evidence type="ECO:0000313" key="7">
    <source>
        <dbReference type="Proteomes" id="UP000036932"/>
    </source>
</evidence>
<reference evidence="7" key="1">
    <citation type="submission" date="2015-08" db="EMBL/GenBank/DDBJ databases">
        <title>Genome sequencing project for genomic taxonomy and phylogenomics of Bacillus-like bacteria.</title>
        <authorList>
            <person name="Liu B."/>
            <person name="Wang J."/>
            <person name="Zhu Y."/>
            <person name="Liu G."/>
            <person name="Chen Q."/>
            <person name="Chen Z."/>
            <person name="Lan J."/>
            <person name="Che J."/>
            <person name="Ge C."/>
            <person name="Shi H."/>
            <person name="Pan Z."/>
            <person name="Liu X."/>
        </authorList>
    </citation>
    <scope>NUCLEOTIDE SEQUENCE [LARGE SCALE GENOMIC DNA]</scope>
    <source>
        <strain evidence="7">FJAT-22460</strain>
    </source>
</reference>
<dbReference type="PATRIC" id="fig|1705565.3.peg.4775"/>
<protein>
    <submittedName>
        <fullName evidence="6">ABC transporter substrate-binding protein</fullName>
    </submittedName>
</protein>